<organism evidence="3 4">
    <name type="scientific">Pseudoalteromonas fenneropenaei</name>
    <dbReference type="NCBI Taxonomy" id="1737459"/>
    <lineage>
        <taxon>Bacteria</taxon>
        <taxon>Pseudomonadati</taxon>
        <taxon>Pseudomonadota</taxon>
        <taxon>Gammaproteobacteria</taxon>
        <taxon>Alteromonadales</taxon>
        <taxon>Pseudoalteromonadaceae</taxon>
        <taxon>Pseudoalteromonas</taxon>
    </lineage>
</organism>
<feature type="domain" description="Alkyl hydroperoxide reductase subunit C/ Thiol specific antioxidant" evidence="2">
    <location>
        <begin position="39"/>
        <end position="149"/>
    </location>
</feature>
<reference evidence="4" key="1">
    <citation type="journal article" date="2019" name="Int. J. Syst. Evol. Microbiol.">
        <title>The Global Catalogue of Microorganisms (GCM) 10K type strain sequencing project: providing services to taxonomists for standard genome sequencing and annotation.</title>
        <authorList>
            <consortium name="The Broad Institute Genomics Platform"/>
            <consortium name="The Broad Institute Genome Sequencing Center for Infectious Disease"/>
            <person name="Wu L."/>
            <person name="Ma J."/>
        </authorList>
    </citation>
    <scope>NUCLEOTIDE SEQUENCE [LARGE SCALE GENOMIC DNA]</scope>
    <source>
        <strain evidence="4">KCTC 42730</strain>
    </source>
</reference>
<dbReference type="InterPro" id="IPR050553">
    <property type="entry name" value="Thioredoxin_ResA/DsbE_sf"/>
</dbReference>
<dbReference type="PROSITE" id="PS51257">
    <property type="entry name" value="PROKAR_LIPOPROTEIN"/>
    <property type="match status" value="1"/>
</dbReference>
<gene>
    <name evidence="3" type="ORF">ACFOEE_18630</name>
</gene>
<keyword evidence="1" id="KW-0732">Signal</keyword>
<evidence type="ECO:0000313" key="3">
    <source>
        <dbReference type="EMBL" id="MFC3034524.1"/>
    </source>
</evidence>
<dbReference type="Proteomes" id="UP001595453">
    <property type="component" value="Unassembled WGS sequence"/>
</dbReference>
<evidence type="ECO:0000256" key="1">
    <source>
        <dbReference type="SAM" id="SignalP"/>
    </source>
</evidence>
<name>A0ABV7CPA6_9GAMM</name>
<sequence>MVSQVVKMAFIGLALATTSACSSTPTPDSIGYETYVQQGDMFKDTELTDSQGQAVQFAANKKKLVILFATWCSDSQRTLKELKESPLLNHPELQIVAIGREENNDSLNQFASEFGTPFTLVADPDRQIYSRYANKGIPRLLLLDEQNRVLNTWIAEAPNTINEVKW</sequence>
<dbReference type="PANTHER" id="PTHR42852:SF13">
    <property type="entry name" value="PROTEIN DIPZ"/>
    <property type="match status" value="1"/>
</dbReference>
<proteinExistence type="predicted"/>
<dbReference type="PANTHER" id="PTHR42852">
    <property type="entry name" value="THIOL:DISULFIDE INTERCHANGE PROTEIN DSBE"/>
    <property type="match status" value="1"/>
</dbReference>
<dbReference type="Pfam" id="PF00578">
    <property type="entry name" value="AhpC-TSA"/>
    <property type="match status" value="1"/>
</dbReference>
<feature type="chain" id="PRO_5045101435" evidence="1">
    <location>
        <begin position="23"/>
        <end position="166"/>
    </location>
</feature>
<evidence type="ECO:0000259" key="2">
    <source>
        <dbReference type="Pfam" id="PF00578"/>
    </source>
</evidence>
<dbReference type="SUPFAM" id="SSF52833">
    <property type="entry name" value="Thioredoxin-like"/>
    <property type="match status" value="1"/>
</dbReference>
<dbReference type="Gene3D" id="3.40.30.10">
    <property type="entry name" value="Glutaredoxin"/>
    <property type="match status" value="1"/>
</dbReference>
<evidence type="ECO:0000313" key="4">
    <source>
        <dbReference type="Proteomes" id="UP001595453"/>
    </source>
</evidence>
<comment type="caution">
    <text evidence="3">The sequence shown here is derived from an EMBL/GenBank/DDBJ whole genome shotgun (WGS) entry which is preliminary data.</text>
</comment>
<dbReference type="InterPro" id="IPR036249">
    <property type="entry name" value="Thioredoxin-like_sf"/>
</dbReference>
<dbReference type="EMBL" id="JBHRSD010000040">
    <property type="protein sequence ID" value="MFC3034524.1"/>
    <property type="molecule type" value="Genomic_DNA"/>
</dbReference>
<accession>A0ABV7CPA6</accession>
<dbReference type="CDD" id="cd02966">
    <property type="entry name" value="TlpA_like_family"/>
    <property type="match status" value="1"/>
</dbReference>
<keyword evidence="4" id="KW-1185">Reference proteome</keyword>
<protein>
    <submittedName>
        <fullName evidence="3">TlpA family protein disulfide reductase</fullName>
    </submittedName>
</protein>
<dbReference type="RefSeq" id="WP_377127964.1">
    <property type="nucleotide sequence ID" value="NZ_JBHRSD010000040.1"/>
</dbReference>
<dbReference type="InterPro" id="IPR000866">
    <property type="entry name" value="AhpC/TSA"/>
</dbReference>
<feature type="signal peptide" evidence="1">
    <location>
        <begin position="1"/>
        <end position="22"/>
    </location>
</feature>